<evidence type="ECO:0000256" key="8">
    <source>
        <dbReference type="SAM" id="Phobius"/>
    </source>
</evidence>
<gene>
    <name evidence="11" type="ORF">M5K25_024778</name>
</gene>
<dbReference type="InterPro" id="IPR019008">
    <property type="entry name" value="Beta_sandwich_EMC7"/>
</dbReference>
<evidence type="ECO:0000256" key="1">
    <source>
        <dbReference type="ARBA" id="ARBA00004167"/>
    </source>
</evidence>
<evidence type="ECO:0000256" key="4">
    <source>
        <dbReference type="ARBA" id="ARBA00022729"/>
    </source>
</evidence>
<accession>A0ABD0U358</accession>
<evidence type="ECO:0000259" key="9">
    <source>
        <dbReference type="Pfam" id="PF09430"/>
    </source>
</evidence>
<keyword evidence="3 8" id="KW-0812">Transmembrane</keyword>
<dbReference type="GO" id="GO:0016020">
    <property type="term" value="C:membrane"/>
    <property type="evidence" value="ECO:0007669"/>
    <property type="project" value="UniProtKB-SubCell"/>
</dbReference>
<dbReference type="Proteomes" id="UP001552299">
    <property type="component" value="Unassembled WGS sequence"/>
</dbReference>
<dbReference type="PANTHER" id="PTHR13605:SF4">
    <property type="entry name" value="ER MEMBRANE PROTEIN COMPLEX SUBUNIT 7"/>
    <property type="match status" value="1"/>
</dbReference>
<dbReference type="InterPro" id="IPR026960">
    <property type="entry name" value="RVT-Znf"/>
</dbReference>
<comment type="similarity">
    <text evidence="2">Belongs to the EMC7 family.</text>
</comment>
<keyword evidence="5 8" id="KW-1133">Transmembrane helix</keyword>
<dbReference type="CDD" id="cd06222">
    <property type="entry name" value="RNase_H_like"/>
    <property type="match status" value="1"/>
</dbReference>
<evidence type="ECO:0000256" key="6">
    <source>
        <dbReference type="ARBA" id="ARBA00023136"/>
    </source>
</evidence>
<dbReference type="EMBL" id="JANQDX010000018">
    <property type="protein sequence ID" value="KAL0906295.1"/>
    <property type="molecule type" value="Genomic_DNA"/>
</dbReference>
<dbReference type="Pfam" id="PF13966">
    <property type="entry name" value="zf-RVT"/>
    <property type="match status" value="1"/>
</dbReference>
<feature type="compositionally biased region" description="Polar residues" evidence="7">
    <location>
        <begin position="565"/>
        <end position="580"/>
    </location>
</feature>
<feature type="region of interest" description="Disordered" evidence="7">
    <location>
        <begin position="552"/>
        <end position="580"/>
    </location>
</feature>
<keyword evidence="12" id="KW-1185">Reference proteome</keyword>
<name>A0ABD0U358_DENTH</name>
<keyword evidence="4" id="KW-0732">Signal</keyword>
<comment type="subcellular location">
    <subcellularLocation>
        <location evidence="1">Membrane</location>
        <topology evidence="1">Single-pass membrane protein</topology>
    </subcellularLocation>
</comment>
<sequence length="580" mass="66169">MFWWRILHNAIPTNQFLSHRRLQEDCYCPRCPGEVEDVQHLTIGCKKLREAAQLLNSWGFGIPFFSSMEDCGKWMAYQNPWLLKLYCNIVFFSWKSRNTRVHGGSDGSALVIAANAVSYSVAPAFFYFHNKSGIWDVNQLMLLNRWHPPPPDWIKVNVDASLLPSYKAGIAGVFRDHKGRFLLAFGHRCVHWDISWLELLAIKSIMDSLSDWMFKFKGIIIEGDNINIIKYVQSLVLGGEEVAGDSGWKKSRQNQKAVSNIAEEVQLEALFGNTTELRPALLSFRFYSCLPGIGSKVFGHSSKLSNIKVILNGGQTTTFVRADGYFSFCNIPAGTHLIEVAAMGYLFSPVRVDISARNPGKIQAALTENRRVLQELVLEPLREEQYYEMREPFSIMSIVKSPMGLMLGFMFLVVFLMPKLMENMGRYLLFWGIQKEKGGEGTVEHTCQWRQMARAMAHGVARRTYDASCMARHMYAVELCVVVRHSPLISMPWRDPNARFMGGIRGGRENWGGGDPKFWKLKMSMFEGEDAHGWIYRVERYCTMNELTEDPEEMRRAQEEMRNQGVPSLSNLLSGRTSNS</sequence>
<evidence type="ECO:0000256" key="5">
    <source>
        <dbReference type="ARBA" id="ARBA00022989"/>
    </source>
</evidence>
<dbReference type="InterPro" id="IPR044730">
    <property type="entry name" value="RNase_H-like_dom_plant"/>
</dbReference>
<protein>
    <submittedName>
        <fullName evidence="11">Uncharacterized protein</fullName>
    </submittedName>
</protein>
<feature type="compositionally biased region" description="Basic and acidic residues" evidence="7">
    <location>
        <begin position="553"/>
        <end position="562"/>
    </location>
</feature>
<feature type="domain" description="ER membrane protein complex subunit 7 beta-sandwich" evidence="9">
    <location>
        <begin position="302"/>
        <end position="406"/>
    </location>
</feature>
<evidence type="ECO:0000313" key="12">
    <source>
        <dbReference type="Proteomes" id="UP001552299"/>
    </source>
</evidence>
<dbReference type="InterPro" id="IPR039163">
    <property type="entry name" value="EMC7"/>
</dbReference>
<evidence type="ECO:0000256" key="3">
    <source>
        <dbReference type="ARBA" id="ARBA00022692"/>
    </source>
</evidence>
<feature type="domain" description="Reverse transcriptase zinc-binding" evidence="10">
    <location>
        <begin position="1"/>
        <end position="48"/>
    </location>
</feature>
<reference evidence="11 12" key="1">
    <citation type="journal article" date="2024" name="Plant Biotechnol. J.">
        <title>Dendrobium thyrsiflorum genome and its molecular insights into genes involved in important horticultural traits.</title>
        <authorList>
            <person name="Chen B."/>
            <person name="Wang J.Y."/>
            <person name="Zheng P.J."/>
            <person name="Li K.L."/>
            <person name="Liang Y.M."/>
            <person name="Chen X.F."/>
            <person name="Zhang C."/>
            <person name="Zhao X."/>
            <person name="He X."/>
            <person name="Zhang G.Q."/>
            <person name="Liu Z.J."/>
            <person name="Xu Q."/>
        </authorList>
    </citation>
    <scope>NUCLEOTIDE SEQUENCE [LARGE SCALE GENOMIC DNA]</scope>
    <source>
        <strain evidence="11">GZMU011</strain>
    </source>
</reference>
<comment type="caution">
    <text evidence="11">The sequence shown here is derived from an EMBL/GenBank/DDBJ whole genome shotgun (WGS) entry which is preliminary data.</text>
</comment>
<evidence type="ECO:0000259" key="10">
    <source>
        <dbReference type="Pfam" id="PF13966"/>
    </source>
</evidence>
<organism evidence="11 12">
    <name type="scientific">Dendrobium thyrsiflorum</name>
    <name type="common">Pinecone-like raceme dendrobium</name>
    <name type="synonym">Orchid</name>
    <dbReference type="NCBI Taxonomy" id="117978"/>
    <lineage>
        <taxon>Eukaryota</taxon>
        <taxon>Viridiplantae</taxon>
        <taxon>Streptophyta</taxon>
        <taxon>Embryophyta</taxon>
        <taxon>Tracheophyta</taxon>
        <taxon>Spermatophyta</taxon>
        <taxon>Magnoliopsida</taxon>
        <taxon>Liliopsida</taxon>
        <taxon>Asparagales</taxon>
        <taxon>Orchidaceae</taxon>
        <taxon>Epidendroideae</taxon>
        <taxon>Malaxideae</taxon>
        <taxon>Dendrobiinae</taxon>
        <taxon>Dendrobium</taxon>
    </lineage>
</organism>
<evidence type="ECO:0000256" key="2">
    <source>
        <dbReference type="ARBA" id="ARBA00008880"/>
    </source>
</evidence>
<dbReference type="SUPFAM" id="SSF49452">
    <property type="entry name" value="Starch-binding domain-like"/>
    <property type="match status" value="1"/>
</dbReference>
<keyword evidence="6 8" id="KW-0472">Membrane</keyword>
<feature type="transmembrane region" description="Helical" evidence="8">
    <location>
        <begin position="393"/>
        <end position="417"/>
    </location>
</feature>
<evidence type="ECO:0000256" key="7">
    <source>
        <dbReference type="SAM" id="MobiDB-lite"/>
    </source>
</evidence>
<dbReference type="AlphaFoldDB" id="A0ABD0U358"/>
<proteinExistence type="inferred from homology"/>
<dbReference type="InterPro" id="IPR013784">
    <property type="entry name" value="Carb-bd-like_fold"/>
</dbReference>
<evidence type="ECO:0000313" key="11">
    <source>
        <dbReference type="EMBL" id="KAL0906295.1"/>
    </source>
</evidence>
<dbReference type="PANTHER" id="PTHR13605">
    <property type="entry name" value="ER MEMBRANE PROTEIN COMPLEX SUBUNIT 7"/>
    <property type="match status" value="1"/>
</dbReference>
<dbReference type="Pfam" id="PF09430">
    <property type="entry name" value="EMC7_beta-sandw"/>
    <property type="match status" value="1"/>
</dbReference>